<protein>
    <submittedName>
        <fullName evidence="1">Dolichyl-diphosphooligosaccharideprotein glycosyltransferase 48 kDa subunit Oligosaccharyl transferase 48 kDa subunit</fullName>
    </submittedName>
</protein>
<dbReference type="EMBL" id="GGEC01044750">
    <property type="protein sequence ID" value="MBX25234.1"/>
    <property type="molecule type" value="Transcribed_RNA"/>
</dbReference>
<accession>A0A2P2M4U9</accession>
<name>A0A2P2M4U9_RHIMU</name>
<organism evidence="1">
    <name type="scientific">Rhizophora mucronata</name>
    <name type="common">Asiatic mangrove</name>
    <dbReference type="NCBI Taxonomy" id="61149"/>
    <lineage>
        <taxon>Eukaryota</taxon>
        <taxon>Viridiplantae</taxon>
        <taxon>Streptophyta</taxon>
        <taxon>Embryophyta</taxon>
        <taxon>Tracheophyta</taxon>
        <taxon>Spermatophyta</taxon>
        <taxon>Magnoliopsida</taxon>
        <taxon>eudicotyledons</taxon>
        <taxon>Gunneridae</taxon>
        <taxon>Pentapetalae</taxon>
        <taxon>rosids</taxon>
        <taxon>fabids</taxon>
        <taxon>Malpighiales</taxon>
        <taxon>Rhizophoraceae</taxon>
        <taxon>Rhizophora</taxon>
    </lineage>
</organism>
<reference evidence="1" key="1">
    <citation type="submission" date="2018-02" db="EMBL/GenBank/DDBJ databases">
        <title>Rhizophora mucronata_Transcriptome.</title>
        <authorList>
            <person name="Meera S.P."/>
            <person name="Sreeshan A."/>
            <person name="Augustine A."/>
        </authorList>
    </citation>
    <scope>NUCLEOTIDE SEQUENCE</scope>
    <source>
        <tissue evidence="1">Leaf</tissue>
    </source>
</reference>
<sequence>MYNDLGKNMSATSPKREKQSLILFFPFTRETLLHTFLGPPSLIQPPDYQAAGLLLSKSLYDLNHNHHYICQNFPSKDPKYLIEMRKTCKLSKVFSKTGGKFVLMSMQCSLLPTAFTCGIRI</sequence>
<keyword evidence="1" id="KW-0808">Transferase</keyword>
<evidence type="ECO:0000313" key="1">
    <source>
        <dbReference type="EMBL" id="MBX25234.1"/>
    </source>
</evidence>
<dbReference type="AlphaFoldDB" id="A0A2P2M4U9"/>
<proteinExistence type="predicted"/>
<dbReference type="GO" id="GO:0016740">
    <property type="term" value="F:transferase activity"/>
    <property type="evidence" value="ECO:0007669"/>
    <property type="project" value="UniProtKB-KW"/>
</dbReference>